<dbReference type="Proteomes" id="UP000077381">
    <property type="component" value="Unassembled WGS sequence"/>
</dbReference>
<evidence type="ECO:0000256" key="4">
    <source>
        <dbReference type="PROSITE-ProRule" id="PRU00335"/>
    </source>
</evidence>
<feature type="DNA-binding region" description="H-T-H motif" evidence="4">
    <location>
        <begin position="36"/>
        <end position="55"/>
    </location>
</feature>
<dbReference type="PANTHER" id="PTHR30055:SF234">
    <property type="entry name" value="HTH-TYPE TRANSCRIPTIONAL REGULATOR BETI"/>
    <property type="match status" value="1"/>
</dbReference>
<dbReference type="InterPro" id="IPR009057">
    <property type="entry name" value="Homeodomain-like_sf"/>
</dbReference>
<name>A0A177HQ61_9ACTN</name>
<evidence type="ECO:0000259" key="5">
    <source>
        <dbReference type="PROSITE" id="PS50977"/>
    </source>
</evidence>
<protein>
    <submittedName>
        <fullName evidence="6">Nucleoid occlusion factor SlmA</fullName>
    </submittedName>
</protein>
<dbReference type="InterPro" id="IPR036271">
    <property type="entry name" value="Tet_transcr_reg_TetR-rel_C_sf"/>
</dbReference>
<evidence type="ECO:0000256" key="3">
    <source>
        <dbReference type="ARBA" id="ARBA00023163"/>
    </source>
</evidence>
<keyword evidence="3" id="KW-0804">Transcription</keyword>
<keyword evidence="2 4" id="KW-0238">DNA-binding</keyword>
<gene>
    <name evidence="6" type="primary">slmA_2</name>
    <name evidence="6" type="ORF">STSP_38070</name>
</gene>
<feature type="domain" description="HTH tetR-type" evidence="5">
    <location>
        <begin position="14"/>
        <end position="73"/>
    </location>
</feature>
<reference evidence="6 7" key="1">
    <citation type="submission" date="2015-12" db="EMBL/GenBank/DDBJ databases">
        <title>Genome sequence of Streptomyces sp. G25.</title>
        <authorList>
            <person name="Poehlein A."/>
            <person name="Roettig A."/>
            <person name="Hiessl S."/>
            <person name="Hauschild P."/>
            <person name="Schauer J."/>
            <person name="Madkour M.H."/>
            <person name="Al-Ansari A.M."/>
            <person name="Almakishah N.H."/>
            <person name="Steinbuechel A."/>
            <person name="Daniel R."/>
        </authorList>
    </citation>
    <scope>NUCLEOTIDE SEQUENCE [LARGE SCALE GENOMIC DNA]</scope>
    <source>
        <strain evidence="7">G25(2015)</strain>
    </source>
</reference>
<proteinExistence type="predicted"/>
<dbReference type="STRING" id="1716141.STSP_38070"/>
<dbReference type="InterPro" id="IPR001647">
    <property type="entry name" value="HTH_TetR"/>
</dbReference>
<dbReference type="Gene3D" id="1.10.357.10">
    <property type="entry name" value="Tetracycline Repressor, domain 2"/>
    <property type="match status" value="1"/>
</dbReference>
<dbReference type="Pfam" id="PF00440">
    <property type="entry name" value="TetR_N"/>
    <property type="match status" value="1"/>
</dbReference>
<organism evidence="6 7">
    <name type="scientific">Streptomyces jeddahensis</name>
    <dbReference type="NCBI Taxonomy" id="1716141"/>
    <lineage>
        <taxon>Bacteria</taxon>
        <taxon>Bacillati</taxon>
        <taxon>Actinomycetota</taxon>
        <taxon>Actinomycetes</taxon>
        <taxon>Kitasatosporales</taxon>
        <taxon>Streptomycetaceae</taxon>
        <taxon>Streptomyces</taxon>
    </lineage>
</organism>
<dbReference type="InterPro" id="IPR050109">
    <property type="entry name" value="HTH-type_TetR-like_transc_reg"/>
</dbReference>
<dbReference type="EMBL" id="LOHS01000086">
    <property type="protein sequence ID" value="OAH12770.1"/>
    <property type="molecule type" value="Genomic_DNA"/>
</dbReference>
<dbReference type="RefSeq" id="WP_067279215.1">
    <property type="nucleotide sequence ID" value="NZ_LOHS01000086.1"/>
</dbReference>
<evidence type="ECO:0000313" key="6">
    <source>
        <dbReference type="EMBL" id="OAH12770.1"/>
    </source>
</evidence>
<dbReference type="InterPro" id="IPR049445">
    <property type="entry name" value="TetR_SbtR-like_C"/>
</dbReference>
<dbReference type="GO" id="GO:0003700">
    <property type="term" value="F:DNA-binding transcription factor activity"/>
    <property type="evidence" value="ECO:0007669"/>
    <property type="project" value="TreeGrafter"/>
</dbReference>
<dbReference type="PATRIC" id="fig|1716141.3.peg.4000"/>
<sequence>MAKQQIRTQRTDWQRNHERLVEVASVLVARDGAQVSLEKIAREAGVGSATLHRHFPSRRALLEEVFQGIVERLRRRAGELAGGDPRTGLVTWLEELTVCAANTRGLAAWLAAGADNDPPNGDTCHVVMREATTVLVERAMSVAAVRPGLSPEDLLTLAEAVSLVTEDDPTAARRLLHLALDGVRP</sequence>
<evidence type="ECO:0000256" key="2">
    <source>
        <dbReference type="ARBA" id="ARBA00023125"/>
    </source>
</evidence>
<dbReference type="PRINTS" id="PR00455">
    <property type="entry name" value="HTHTETR"/>
</dbReference>
<evidence type="ECO:0000256" key="1">
    <source>
        <dbReference type="ARBA" id="ARBA00023015"/>
    </source>
</evidence>
<dbReference type="SUPFAM" id="SSF46689">
    <property type="entry name" value="Homeodomain-like"/>
    <property type="match status" value="1"/>
</dbReference>
<dbReference type="AlphaFoldDB" id="A0A177HQ61"/>
<comment type="caution">
    <text evidence="6">The sequence shown here is derived from an EMBL/GenBank/DDBJ whole genome shotgun (WGS) entry which is preliminary data.</text>
</comment>
<keyword evidence="7" id="KW-1185">Reference proteome</keyword>
<dbReference type="PANTHER" id="PTHR30055">
    <property type="entry name" value="HTH-TYPE TRANSCRIPTIONAL REGULATOR RUTR"/>
    <property type="match status" value="1"/>
</dbReference>
<dbReference type="Pfam" id="PF21597">
    <property type="entry name" value="TetR_C_43"/>
    <property type="match status" value="1"/>
</dbReference>
<accession>A0A177HQ61</accession>
<dbReference type="OrthoDB" id="9795011at2"/>
<evidence type="ECO:0000313" key="7">
    <source>
        <dbReference type="Proteomes" id="UP000077381"/>
    </source>
</evidence>
<keyword evidence="1" id="KW-0805">Transcription regulation</keyword>
<dbReference type="GO" id="GO:0000976">
    <property type="term" value="F:transcription cis-regulatory region binding"/>
    <property type="evidence" value="ECO:0007669"/>
    <property type="project" value="TreeGrafter"/>
</dbReference>
<dbReference type="SUPFAM" id="SSF48498">
    <property type="entry name" value="Tetracyclin repressor-like, C-terminal domain"/>
    <property type="match status" value="1"/>
</dbReference>
<dbReference type="PROSITE" id="PS50977">
    <property type="entry name" value="HTH_TETR_2"/>
    <property type="match status" value="1"/>
</dbReference>